<dbReference type="CDD" id="cd00067">
    <property type="entry name" value="GAL4"/>
    <property type="match status" value="1"/>
</dbReference>
<protein>
    <submittedName>
        <fullName evidence="6">C6 finger domain protein</fullName>
    </submittedName>
</protein>
<evidence type="ECO:0000256" key="1">
    <source>
        <dbReference type="ARBA" id="ARBA00023015"/>
    </source>
</evidence>
<keyword evidence="3" id="KW-0804">Transcription</keyword>
<comment type="caution">
    <text evidence="6">The sequence shown here is derived from an EMBL/GenBank/DDBJ whole genome shotgun (WGS) entry which is preliminary data.</text>
</comment>
<proteinExistence type="predicted"/>
<dbReference type="PROSITE" id="PS50048">
    <property type="entry name" value="ZN2_CY6_FUNGAL_2"/>
    <property type="match status" value="1"/>
</dbReference>
<dbReference type="VEuPathDB" id="FungiDB:ASPNIDRAFT2_1183536"/>
<dbReference type="PANTHER" id="PTHR47657">
    <property type="entry name" value="STEROL REGULATORY ELEMENT-BINDING PROTEIN ECM22"/>
    <property type="match status" value="1"/>
</dbReference>
<dbReference type="OrthoDB" id="3031538at2759"/>
<keyword evidence="4" id="KW-0539">Nucleus</keyword>
<dbReference type="EMBL" id="BCMY01000005">
    <property type="protein sequence ID" value="GAQ40814.1"/>
    <property type="molecule type" value="Genomic_DNA"/>
</dbReference>
<keyword evidence="1" id="KW-0805">Transcription regulation</keyword>
<dbReference type="InterPro" id="IPR052400">
    <property type="entry name" value="Zn2-C6_fungal_TF"/>
</dbReference>
<dbReference type="InterPro" id="IPR001138">
    <property type="entry name" value="Zn2Cys6_DnaBD"/>
</dbReference>
<dbReference type="VEuPathDB" id="FungiDB:M747DRAFT_329788"/>
<dbReference type="VEuPathDB" id="FungiDB:An15g02620"/>
<dbReference type="SMART" id="SM00066">
    <property type="entry name" value="GAL4"/>
    <property type="match status" value="1"/>
</dbReference>
<dbReference type="OMA" id="YLWYRKA"/>
<dbReference type="Proteomes" id="UP000068243">
    <property type="component" value="Unassembled WGS sequence"/>
</dbReference>
<evidence type="ECO:0000256" key="4">
    <source>
        <dbReference type="ARBA" id="ARBA00023242"/>
    </source>
</evidence>
<dbReference type="GO" id="GO:0000981">
    <property type="term" value="F:DNA-binding transcription factor activity, RNA polymerase II-specific"/>
    <property type="evidence" value="ECO:0007669"/>
    <property type="project" value="InterPro"/>
</dbReference>
<accession>A0A100IGH0</accession>
<evidence type="ECO:0000256" key="3">
    <source>
        <dbReference type="ARBA" id="ARBA00023163"/>
    </source>
</evidence>
<dbReference type="GO" id="GO:0009893">
    <property type="term" value="P:positive regulation of metabolic process"/>
    <property type="evidence" value="ECO:0007669"/>
    <property type="project" value="UniProtKB-ARBA"/>
</dbReference>
<evidence type="ECO:0000256" key="2">
    <source>
        <dbReference type="ARBA" id="ARBA00023125"/>
    </source>
</evidence>
<dbReference type="GO" id="GO:0008270">
    <property type="term" value="F:zinc ion binding"/>
    <property type="evidence" value="ECO:0007669"/>
    <property type="project" value="InterPro"/>
</dbReference>
<keyword evidence="2" id="KW-0238">DNA-binding</keyword>
<evidence type="ECO:0000259" key="5">
    <source>
        <dbReference type="PROSITE" id="PS50048"/>
    </source>
</evidence>
<dbReference type="PROSITE" id="PS00463">
    <property type="entry name" value="ZN2_CY6_FUNGAL_1"/>
    <property type="match status" value="1"/>
</dbReference>
<dbReference type="SUPFAM" id="SSF57701">
    <property type="entry name" value="Zn2/Cys6 DNA-binding domain"/>
    <property type="match status" value="1"/>
</dbReference>
<dbReference type="AlphaFoldDB" id="A0A100IGH0"/>
<dbReference type="VEuPathDB" id="FungiDB:ATCC64974_30610"/>
<evidence type="ECO:0000313" key="6">
    <source>
        <dbReference type="EMBL" id="GAQ40814.1"/>
    </source>
</evidence>
<dbReference type="Pfam" id="PF00172">
    <property type="entry name" value="Zn_clus"/>
    <property type="match status" value="1"/>
</dbReference>
<gene>
    <name evidence="6" type="ORF">ABL_03825</name>
</gene>
<name>A0A100IGH0_ASPNG</name>
<organism evidence="6 7">
    <name type="scientific">Aspergillus niger</name>
    <dbReference type="NCBI Taxonomy" id="5061"/>
    <lineage>
        <taxon>Eukaryota</taxon>
        <taxon>Fungi</taxon>
        <taxon>Dikarya</taxon>
        <taxon>Ascomycota</taxon>
        <taxon>Pezizomycotina</taxon>
        <taxon>Eurotiomycetes</taxon>
        <taxon>Eurotiomycetidae</taxon>
        <taxon>Eurotiales</taxon>
        <taxon>Aspergillaceae</taxon>
        <taxon>Aspergillus</taxon>
        <taxon>Aspergillus subgen. Circumdati</taxon>
    </lineage>
</organism>
<dbReference type="Gene3D" id="4.10.240.10">
    <property type="entry name" value="Zn(2)-C6 fungal-type DNA-binding domain"/>
    <property type="match status" value="1"/>
</dbReference>
<dbReference type="GO" id="GO:0003677">
    <property type="term" value="F:DNA binding"/>
    <property type="evidence" value="ECO:0007669"/>
    <property type="project" value="UniProtKB-KW"/>
</dbReference>
<dbReference type="InterPro" id="IPR036864">
    <property type="entry name" value="Zn2-C6_fun-type_DNA-bd_sf"/>
</dbReference>
<reference evidence="7" key="1">
    <citation type="journal article" date="2016" name="Genome Announc.">
        <title>Draft genome sequence of Aspergillus niger strain An76.</title>
        <authorList>
            <person name="Gong W."/>
            <person name="Cheng Z."/>
            <person name="Zhang H."/>
            <person name="Liu L."/>
            <person name="Gao P."/>
            <person name="Wang L."/>
        </authorList>
    </citation>
    <scope>NUCLEOTIDE SEQUENCE [LARGE SCALE GENOMIC DNA]</scope>
    <source>
        <strain evidence="7">An76</strain>
    </source>
</reference>
<feature type="domain" description="Zn(2)-C6 fungal-type" evidence="5">
    <location>
        <begin position="23"/>
        <end position="53"/>
    </location>
</feature>
<dbReference type="PANTHER" id="PTHR47657:SF11">
    <property type="entry name" value="FINGER DOMAIN PROTEIN, PUTATIVE (AFU_ORTHOLOGUE AFUA_1G01650)-RELATED"/>
    <property type="match status" value="1"/>
</dbReference>
<evidence type="ECO:0000313" key="7">
    <source>
        <dbReference type="Proteomes" id="UP000068243"/>
    </source>
</evidence>
<sequence length="404" mass="45649">MTLTDSREAREGCGKTRRRSRFGCRNCKLRKLKCDESKPQCKRCNSFGVVCNFLSSTTPDLHPIPADSRRAWMVRGTASAASLQPPLTNAIWSSDASTFYQLNTRCQDFITRYLGRSLITPDDPNMGQVNRKLLELAFTHPYLMHASLAVSLTYDRHLNSPLDSHRTLEECYHWSQSTILFNKKLHESIEPKDRDPLWGTAAALVILTFSSPNARNPEESWPLNPSPSSYLDWVHMNKGKMSLWNIVNPLRSDSIFHVMAGTFAYVHSPLPQGGVEGIAPALAALCNITNESTAETNPYFHAAHAVAQILEVEDSEVTMGPVQMFMRCIQGGFEGLLRDRDPVALVLLYLWYRKAGRCIWWIELRARVECPAIWMYLRRYHGGDDAVMELLSGGGRTSYGLDLY</sequence>